<dbReference type="AlphaFoldDB" id="A0A0A8ZTR0"/>
<accession>A0A0A8ZTR0</accession>
<name>A0A0A8ZTR0_ARUDO</name>
<reference evidence="1" key="2">
    <citation type="journal article" date="2015" name="Data Brief">
        <title>Shoot transcriptome of the giant reed, Arundo donax.</title>
        <authorList>
            <person name="Barrero R.A."/>
            <person name="Guerrero F.D."/>
            <person name="Moolhuijzen P."/>
            <person name="Goolsby J.A."/>
            <person name="Tidwell J."/>
            <person name="Bellgard S.E."/>
            <person name="Bellgard M.I."/>
        </authorList>
    </citation>
    <scope>NUCLEOTIDE SEQUENCE</scope>
    <source>
        <tissue evidence="1">Shoot tissue taken approximately 20 cm above the soil surface</tissue>
    </source>
</reference>
<evidence type="ECO:0000313" key="1">
    <source>
        <dbReference type="EMBL" id="JAD41068.1"/>
    </source>
</evidence>
<organism evidence="1">
    <name type="scientific">Arundo donax</name>
    <name type="common">Giant reed</name>
    <name type="synonym">Donax arundinaceus</name>
    <dbReference type="NCBI Taxonomy" id="35708"/>
    <lineage>
        <taxon>Eukaryota</taxon>
        <taxon>Viridiplantae</taxon>
        <taxon>Streptophyta</taxon>
        <taxon>Embryophyta</taxon>
        <taxon>Tracheophyta</taxon>
        <taxon>Spermatophyta</taxon>
        <taxon>Magnoliopsida</taxon>
        <taxon>Liliopsida</taxon>
        <taxon>Poales</taxon>
        <taxon>Poaceae</taxon>
        <taxon>PACMAD clade</taxon>
        <taxon>Arundinoideae</taxon>
        <taxon>Arundineae</taxon>
        <taxon>Arundo</taxon>
    </lineage>
</organism>
<sequence>MPQRHAIVYACILEILSFIAF</sequence>
<proteinExistence type="predicted"/>
<dbReference type="EMBL" id="GBRH01256827">
    <property type="protein sequence ID" value="JAD41068.1"/>
    <property type="molecule type" value="Transcribed_RNA"/>
</dbReference>
<reference evidence="1" key="1">
    <citation type="submission" date="2014-09" db="EMBL/GenBank/DDBJ databases">
        <authorList>
            <person name="Magalhaes I.L.F."/>
            <person name="Oliveira U."/>
            <person name="Santos F.R."/>
            <person name="Vidigal T.H.D.A."/>
            <person name="Brescovit A.D."/>
            <person name="Santos A.J."/>
        </authorList>
    </citation>
    <scope>NUCLEOTIDE SEQUENCE</scope>
    <source>
        <tissue evidence="1">Shoot tissue taken approximately 20 cm above the soil surface</tissue>
    </source>
</reference>
<protein>
    <submittedName>
        <fullName evidence="1">Uncharacterized protein</fullName>
    </submittedName>
</protein>